<gene>
    <name evidence="5" type="ORF">Pa4123_15300</name>
</gene>
<dbReference type="SUPFAM" id="SSF52540">
    <property type="entry name" value="P-loop containing nucleoside triphosphate hydrolases"/>
    <property type="match status" value="1"/>
</dbReference>
<evidence type="ECO:0000256" key="3">
    <source>
        <dbReference type="ARBA" id="ARBA00022840"/>
    </source>
</evidence>
<keyword evidence="6" id="KW-1185">Reference proteome</keyword>
<feature type="domain" description="ABC transporter" evidence="4">
    <location>
        <begin position="7"/>
        <end position="239"/>
    </location>
</feature>
<dbReference type="PANTHER" id="PTHR42788">
    <property type="entry name" value="TAURINE IMPORT ATP-BINDING PROTEIN-RELATED"/>
    <property type="match status" value="1"/>
</dbReference>
<dbReference type="InterPro" id="IPR050166">
    <property type="entry name" value="ABC_transporter_ATP-bind"/>
</dbReference>
<dbReference type="SMART" id="SM00382">
    <property type="entry name" value="AAA"/>
    <property type="match status" value="1"/>
</dbReference>
<dbReference type="InterPro" id="IPR003593">
    <property type="entry name" value="AAA+_ATPase"/>
</dbReference>
<evidence type="ECO:0000256" key="2">
    <source>
        <dbReference type="ARBA" id="ARBA00022741"/>
    </source>
</evidence>
<dbReference type="PROSITE" id="PS00211">
    <property type="entry name" value="ABC_TRANSPORTER_1"/>
    <property type="match status" value="1"/>
</dbReference>
<dbReference type="Proteomes" id="UP001144280">
    <property type="component" value="Unassembled WGS sequence"/>
</dbReference>
<dbReference type="GO" id="GO:0005524">
    <property type="term" value="F:ATP binding"/>
    <property type="evidence" value="ECO:0007669"/>
    <property type="project" value="UniProtKB-KW"/>
</dbReference>
<dbReference type="PANTHER" id="PTHR42788:SF13">
    <property type="entry name" value="ALIPHATIC SULFONATES IMPORT ATP-BINDING PROTEIN SSUB"/>
    <property type="match status" value="1"/>
</dbReference>
<dbReference type="InterPro" id="IPR017871">
    <property type="entry name" value="ABC_transporter-like_CS"/>
</dbReference>
<dbReference type="EMBL" id="BSDI01000007">
    <property type="protein sequence ID" value="GLH96256.1"/>
    <property type="molecule type" value="Genomic_DNA"/>
</dbReference>
<dbReference type="PROSITE" id="PS50893">
    <property type="entry name" value="ABC_TRANSPORTER_2"/>
    <property type="match status" value="1"/>
</dbReference>
<dbReference type="InterPro" id="IPR027417">
    <property type="entry name" value="P-loop_NTPase"/>
</dbReference>
<keyword evidence="3 5" id="KW-0067">ATP-binding</keyword>
<dbReference type="CDD" id="cd03293">
    <property type="entry name" value="ABC_NrtD_SsuB_transporters"/>
    <property type="match status" value="1"/>
</dbReference>
<evidence type="ECO:0000313" key="6">
    <source>
        <dbReference type="Proteomes" id="UP001144280"/>
    </source>
</evidence>
<organism evidence="5 6">
    <name type="scientific">Phytohabitans aurantiacus</name>
    <dbReference type="NCBI Taxonomy" id="3016789"/>
    <lineage>
        <taxon>Bacteria</taxon>
        <taxon>Bacillati</taxon>
        <taxon>Actinomycetota</taxon>
        <taxon>Actinomycetes</taxon>
        <taxon>Micromonosporales</taxon>
        <taxon>Micromonosporaceae</taxon>
    </lineage>
</organism>
<evidence type="ECO:0000259" key="4">
    <source>
        <dbReference type="PROSITE" id="PS50893"/>
    </source>
</evidence>
<name>A0ABQ5QQV4_9ACTN</name>
<comment type="caution">
    <text evidence="5">The sequence shown here is derived from an EMBL/GenBank/DDBJ whole genome shotgun (WGS) entry which is preliminary data.</text>
</comment>
<evidence type="ECO:0000313" key="5">
    <source>
        <dbReference type="EMBL" id="GLH96256.1"/>
    </source>
</evidence>
<dbReference type="InterPro" id="IPR003439">
    <property type="entry name" value="ABC_transporter-like_ATP-bd"/>
</dbReference>
<dbReference type="Pfam" id="PF00005">
    <property type="entry name" value="ABC_tran"/>
    <property type="match status" value="1"/>
</dbReference>
<reference evidence="5" key="1">
    <citation type="submission" date="2022-12" db="EMBL/GenBank/DDBJ databases">
        <title>New Phytohabitans aurantiacus sp. RD004123 nov., an actinomycete isolated from soil.</title>
        <authorList>
            <person name="Triningsih D.W."/>
            <person name="Harunari E."/>
            <person name="Igarashi Y."/>
        </authorList>
    </citation>
    <scope>NUCLEOTIDE SEQUENCE</scope>
    <source>
        <strain evidence="5">RD004123</strain>
    </source>
</reference>
<proteinExistence type="predicted"/>
<protein>
    <submittedName>
        <fullName evidence="5">Nitrate ABC transporter ATP-binding protein</fullName>
    </submittedName>
</protein>
<keyword evidence="1" id="KW-0813">Transport</keyword>
<accession>A0ABQ5QQV4</accession>
<sequence>MGGVRMIQIRGLSKSFVGQDGSVVHALRDVDLDIDENEFLTILGPSGCGKTTLLKAVAGLIPWNDGDILIDGSAVRGPGPERSMVFQNFALLPWATVLDNVGFGLRMRGIGRAERDERARALIEMVGLSGFETKRPGELSGGMQQRVGIARALAVEPRVLLMDEPFGAVDEQTRRLLQEELLSIWERRRMTVVFITHSMEEAVLLGDRVVLMSARPGQIAEIVPVPLPRPRSSDVGAIERSSDYVEVTAYLWDRLRDMHTEHRPSKVAG</sequence>
<keyword evidence="2" id="KW-0547">Nucleotide-binding</keyword>
<evidence type="ECO:0000256" key="1">
    <source>
        <dbReference type="ARBA" id="ARBA00022448"/>
    </source>
</evidence>
<dbReference type="Gene3D" id="3.40.50.300">
    <property type="entry name" value="P-loop containing nucleotide triphosphate hydrolases"/>
    <property type="match status" value="1"/>
</dbReference>